<name>A0A5N1IRF1_9BACT</name>
<gene>
    <name evidence="1" type="ORF">F0P94_11745</name>
</gene>
<keyword evidence="2" id="KW-1185">Reference proteome</keyword>
<evidence type="ECO:0000313" key="2">
    <source>
        <dbReference type="Proteomes" id="UP000326570"/>
    </source>
</evidence>
<proteinExistence type="predicted"/>
<evidence type="ECO:0008006" key="3">
    <source>
        <dbReference type="Google" id="ProtNLM"/>
    </source>
</evidence>
<dbReference type="EMBL" id="VTWT01000006">
    <property type="protein sequence ID" value="KAA9332674.1"/>
    <property type="molecule type" value="Genomic_DNA"/>
</dbReference>
<evidence type="ECO:0000313" key="1">
    <source>
        <dbReference type="EMBL" id="KAA9332674.1"/>
    </source>
</evidence>
<sequence length="236" mass="26864">MMNNKGKYIGLNQRIPFEVLDLAIQNYLDSDVVDKSKILQHMLIFTSGVNRANKASNYVVQILSRQESLLKKIKKSLKQSTFESLSNADRKALSLSLISLTYPITYDLLVALAQGFKVQTQINKKFINEKVMAIYGSNRTVDIAIDALLPMLIELSTIKRDKVSIYSLANRLAITNKFIQELIIYTDIKLSSTKSILVDDLGYRPWFTYFDLPQTNNYQYLVSKKDSAVGRGYLTL</sequence>
<dbReference type="Proteomes" id="UP000326570">
    <property type="component" value="Unassembled WGS sequence"/>
</dbReference>
<dbReference type="AlphaFoldDB" id="A0A5N1IRF1"/>
<comment type="caution">
    <text evidence="1">The sequence shown here is derived from an EMBL/GenBank/DDBJ whole genome shotgun (WGS) entry which is preliminary data.</text>
</comment>
<protein>
    <recommendedName>
        <fullName evidence="3">DUF1819 family protein</fullName>
    </recommendedName>
</protein>
<organism evidence="1 2">
    <name type="scientific">Adhaeribacter soli</name>
    <dbReference type="NCBI Taxonomy" id="2607655"/>
    <lineage>
        <taxon>Bacteria</taxon>
        <taxon>Pseudomonadati</taxon>
        <taxon>Bacteroidota</taxon>
        <taxon>Cytophagia</taxon>
        <taxon>Cytophagales</taxon>
        <taxon>Hymenobacteraceae</taxon>
        <taxon>Adhaeribacter</taxon>
    </lineage>
</organism>
<accession>A0A5N1IRF1</accession>
<reference evidence="1 2" key="1">
    <citation type="submission" date="2019-09" db="EMBL/GenBank/DDBJ databases">
        <title>Genome sequence of Adhaeribacter sp. M2.</title>
        <authorList>
            <person name="Srinivasan S."/>
        </authorList>
    </citation>
    <scope>NUCLEOTIDE SEQUENCE [LARGE SCALE GENOMIC DNA]</scope>
    <source>
        <strain evidence="1 2">M2</strain>
    </source>
</reference>
<dbReference type="RefSeq" id="WP_150904087.1">
    <property type="nucleotide sequence ID" value="NZ_VTWT01000006.1"/>
</dbReference>